<organism evidence="2 3">
    <name type="scientific">Denitrobacterium detoxificans</name>
    <dbReference type="NCBI Taxonomy" id="79604"/>
    <lineage>
        <taxon>Bacteria</taxon>
        <taxon>Bacillati</taxon>
        <taxon>Actinomycetota</taxon>
        <taxon>Coriobacteriia</taxon>
        <taxon>Eggerthellales</taxon>
        <taxon>Eggerthellaceae</taxon>
        <taxon>Denitrobacterium</taxon>
    </lineage>
</organism>
<proteinExistence type="predicted"/>
<keyword evidence="3" id="KW-1185">Reference proteome</keyword>
<name>A0A1H8TFR4_9ACTN</name>
<reference evidence="3" key="1">
    <citation type="submission" date="2016-10" db="EMBL/GenBank/DDBJ databases">
        <authorList>
            <person name="Varghese N."/>
        </authorList>
    </citation>
    <scope>NUCLEOTIDE SEQUENCE [LARGE SCALE GENOMIC DNA]</scope>
    <source>
        <strain evidence="3">DSM 21843</strain>
    </source>
</reference>
<sequence>MKLYPSPRSRSSGIFRSRSAHD</sequence>
<feature type="region of interest" description="Disordered" evidence="1">
    <location>
        <begin position="1"/>
        <end position="22"/>
    </location>
</feature>
<evidence type="ECO:0000256" key="1">
    <source>
        <dbReference type="SAM" id="MobiDB-lite"/>
    </source>
</evidence>
<dbReference type="EMBL" id="FOEC01000010">
    <property type="protein sequence ID" value="SEO89338.1"/>
    <property type="molecule type" value="Genomic_DNA"/>
</dbReference>
<protein>
    <submittedName>
        <fullName evidence="2">Uncharacterized protein</fullName>
    </submittedName>
</protein>
<gene>
    <name evidence="2" type="ORF">SAMN02910314_01524</name>
</gene>
<evidence type="ECO:0000313" key="3">
    <source>
        <dbReference type="Proteomes" id="UP000182975"/>
    </source>
</evidence>
<evidence type="ECO:0000313" key="2">
    <source>
        <dbReference type="EMBL" id="SEO89338.1"/>
    </source>
</evidence>
<dbReference type="Proteomes" id="UP000182975">
    <property type="component" value="Unassembled WGS sequence"/>
</dbReference>
<accession>A0A1H8TFR4</accession>
<dbReference type="AlphaFoldDB" id="A0A1H8TFR4"/>